<evidence type="ECO:0000313" key="1">
    <source>
        <dbReference type="EMBL" id="MFL9882799.1"/>
    </source>
</evidence>
<dbReference type="Proteomes" id="UP001629249">
    <property type="component" value="Unassembled WGS sequence"/>
</dbReference>
<proteinExistence type="predicted"/>
<evidence type="ECO:0000313" key="2">
    <source>
        <dbReference type="Proteomes" id="UP001629249"/>
    </source>
</evidence>
<dbReference type="EMBL" id="JAQQFN010000004">
    <property type="protein sequence ID" value="MFL9882799.1"/>
    <property type="molecule type" value="Genomic_DNA"/>
</dbReference>
<sequence length="248" mass="26652">MANTEIVVQIVENGSNVMSTYQAILSALQTPSDSLSLILNGSTLIAAVSNVTKILQPIRIETNLLVATSALVKITMDWKDPNKKVQVGDVLTLVSASTTVALNVLVLTEIGPAAAIGLSALVLSADLQAIFTPYVKSLTTWMRIVPLNLAPPVSTASSSLYWSTFIDGTGYRLATYDEVIINKGLFICMSNKQVVGGAGVGPYGSPVPGSLTPVNEAEYKKNYCKYLGDMQQVSDWTSWMDYCENTKF</sequence>
<name>A0ABW8ZHV8_9BURK</name>
<comment type="caution">
    <text evidence="1">The sequence shown here is derived from an EMBL/GenBank/DDBJ whole genome shotgun (WGS) entry which is preliminary data.</text>
</comment>
<organism evidence="1 2">
    <name type="scientific">Paraburkholderia agricolaris</name>
    <dbReference type="NCBI Taxonomy" id="2152888"/>
    <lineage>
        <taxon>Bacteria</taxon>
        <taxon>Pseudomonadati</taxon>
        <taxon>Pseudomonadota</taxon>
        <taxon>Betaproteobacteria</taxon>
        <taxon>Burkholderiales</taxon>
        <taxon>Burkholderiaceae</taxon>
        <taxon>Paraburkholderia</taxon>
    </lineage>
</organism>
<reference evidence="1 2" key="1">
    <citation type="journal article" date="2024" name="Chem. Sci.">
        <title>Discovery of megapolipeptins by genome mining of a Burkholderiales bacteria collection.</title>
        <authorList>
            <person name="Paulo B.S."/>
            <person name="Recchia M.J.J."/>
            <person name="Lee S."/>
            <person name="Fergusson C.H."/>
            <person name="Romanowski S.B."/>
            <person name="Hernandez A."/>
            <person name="Krull N."/>
            <person name="Liu D.Y."/>
            <person name="Cavanagh H."/>
            <person name="Bos A."/>
            <person name="Gray C.A."/>
            <person name="Murphy B.T."/>
            <person name="Linington R.G."/>
            <person name="Eustaquio A.S."/>
        </authorList>
    </citation>
    <scope>NUCLEOTIDE SEQUENCE [LARGE SCALE GENOMIC DNA]</scope>
    <source>
        <strain evidence="1 2">RL16-012-BIC-B</strain>
    </source>
</reference>
<dbReference type="RefSeq" id="WP_408327427.1">
    <property type="nucleotide sequence ID" value="NZ_JAQQFH010000004.1"/>
</dbReference>
<gene>
    <name evidence="1" type="ORF">PQR66_07170</name>
</gene>
<protein>
    <submittedName>
        <fullName evidence="1">Uncharacterized protein</fullName>
    </submittedName>
</protein>
<keyword evidence="2" id="KW-1185">Reference proteome</keyword>
<accession>A0ABW8ZHV8</accession>